<dbReference type="CDD" id="cd04301">
    <property type="entry name" value="NAT_SF"/>
    <property type="match status" value="1"/>
</dbReference>
<gene>
    <name evidence="2" type="ORF">BIFGAL_02709</name>
</gene>
<organism evidence="2 3">
    <name type="scientific">Bifidobacterium gallicum DSM 20093 = LMG 11596</name>
    <dbReference type="NCBI Taxonomy" id="561180"/>
    <lineage>
        <taxon>Bacteria</taxon>
        <taxon>Bacillati</taxon>
        <taxon>Actinomycetota</taxon>
        <taxon>Actinomycetes</taxon>
        <taxon>Bifidobacteriales</taxon>
        <taxon>Bifidobacteriaceae</taxon>
        <taxon>Bifidobacterium</taxon>
    </lineage>
</organism>
<evidence type="ECO:0000259" key="1">
    <source>
        <dbReference type="PROSITE" id="PS51186"/>
    </source>
</evidence>
<dbReference type="eggNOG" id="COG0456">
    <property type="taxonomic scope" value="Bacteria"/>
</dbReference>
<dbReference type="GO" id="GO:0016747">
    <property type="term" value="F:acyltransferase activity, transferring groups other than amino-acyl groups"/>
    <property type="evidence" value="ECO:0007669"/>
    <property type="project" value="InterPro"/>
</dbReference>
<evidence type="ECO:0000313" key="2">
    <source>
        <dbReference type="EMBL" id="EFA23604.1"/>
    </source>
</evidence>
<sequence>METIQEIVCSNKTNDINGISSHFHKGAIMIREATTADIKDMLRLYAQLRNRPIPQVSEGISSTWQSILADPNHHVIVYEQSDEIISSCICLIIPDLTHGLRPKAIIMNLITDERYRRQGFGSACMGFAQNLAFREGCAEVEVHIPNDRHILYEFMLSIGYQTDTAFNICRKPVRPSRYATWY</sequence>
<accession>D1NSF2</accession>
<dbReference type="InterPro" id="IPR016181">
    <property type="entry name" value="Acyl_CoA_acyltransferase"/>
</dbReference>
<name>D1NSF2_9BIFI</name>
<dbReference type="PROSITE" id="PS51186">
    <property type="entry name" value="GNAT"/>
    <property type="match status" value="1"/>
</dbReference>
<dbReference type="InterPro" id="IPR000182">
    <property type="entry name" value="GNAT_dom"/>
</dbReference>
<reference evidence="2 3" key="1">
    <citation type="submission" date="2009-11" db="EMBL/GenBank/DDBJ databases">
        <authorList>
            <person name="Weinstock G."/>
            <person name="Sodergren E."/>
            <person name="Clifton S."/>
            <person name="Fulton L."/>
            <person name="Fulton B."/>
            <person name="Courtney L."/>
            <person name="Fronick C."/>
            <person name="Harrison M."/>
            <person name="Strong C."/>
            <person name="Farmer C."/>
            <person name="Delahaunty K."/>
            <person name="Markovic C."/>
            <person name="Hall O."/>
            <person name="Minx P."/>
            <person name="Tomlinson C."/>
            <person name="Mitreva M."/>
            <person name="Nelson J."/>
            <person name="Hou S."/>
            <person name="Wollam A."/>
            <person name="Pepin K.H."/>
            <person name="Johnson M."/>
            <person name="Bhonagiri V."/>
            <person name="Nash W.E."/>
            <person name="Warren W."/>
            <person name="Chinwalla A."/>
            <person name="Mardis E.R."/>
            <person name="Wilson R.K."/>
        </authorList>
    </citation>
    <scope>NUCLEOTIDE SEQUENCE [LARGE SCALE GENOMIC DNA]</scope>
    <source>
        <strain evidence="2 3">DSM 20093</strain>
    </source>
</reference>
<dbReference type="SUPFAM" id="SSF55729">
    <property type="entry name" value="Acyl-CoA N-acyltransferases (Nat)"/>
    <property type="match status" value="1"/>
</dbReference>
<dbReference type="Gene3D" id="3.40.630.30">
    <property type="match status" value="1"/>
</dbReference>
<evidence type="ECO:0000313" key="3">
    <source>
        <dbReference type="Proteomes" id="UP000003656"/>
    </source>
</evidence>
<dbReference type="Proteomes" id="UP000003656">
    <property type="component" value="Unassembled WGS sequence"/>
</dbReference>
<feature type="domain" description="N-acetyltransferase" evidence="1">
    <location>
        <begin position="28"/>
        <end position="182"/>
    </location>
</feature>
<comment type="caution">
    <text evidence="2">The sequence shown here is derived from an EMBL/GenBank/DDBJ whole genome shotgun (WGS) entry which is preliminary data.</text>
</comment>
<dbReference type="STRING" id="561180.BIFGAL_02709"/>
<proteinExistence type="predicted"/>
<dbReference type="EMBL" id="ABXB03000001">
    <property type="protein sequence ID" value="EFA23604.1"/>
    <property type="molecule type" value="Genomic_DNA"/>
</dbReference>
<dbReference type="AlphaFoldDB" id="D1NSF2"/>
<protein>
    <submittedName>
        <fullName evidence="2">Acetyltransferase, GNAT family</fullName>
    </submittedName>
</protein>
<keyword evidence="2" id="KW-0808">Transferase</keyword>
<dbReference type="Pfam" id="PF00583">
    <property type="entry name" value="Acetyltransf_1"/>
    <property type="match status" value="1"/>
</dbReference>